<dbReference type="EMBL" id="JXIG01000569">
    <property type="protein sequence ID" value="KIU01028.1"/>
    <property type="molecule type" value="Genomic_DNA"/>
</dbReference>
<evidence type="ECO:0000313" key="2">
    <source>
        <dbReference type="Proteomes" id="UP000032274"/>
    </source>
</evidence>
<sequence>AHQRNHLARLDPQRGPLEHIRFAHAVAIEAVPHLDRLIEVRHLARRDLAGILAPGHHDIGDPTEMDLDDPEVHCLIDQAHRRAEELLLIGLEPEKHAERQLGIERRAAVAAGELALLGGAVDAEGERLRFLRQPLRGEHHPGVLLGAGGSARRLLLAEHGGHGLERLAGEAGLGGERQDRGPVAQAGAVIGPVAPLVAPAAAKRLQG</sequence>
<comment type="caution">
    <text evidence="1">The sequence shown here is derived from an EMBL/GenBank/DDBJ whole genome shotgun (WGS) entry which is preliminary data.</text>
</comment>
<reference evidence="1 2" key="1">
    <citation type="submission" date="2015-01" db="EMBL/GenBank/DDBJ databases">
        <title>Characterization of Swiss Staphylococcus aureus strains involved in food poisoning.</title>
        <authorList>
            <person name="Crovadore J."/>
            <person name="Chablais R."/>
            <person name="Tonacini J."/>
            <person name="Schnyder B."/>
            <person name="Lefort F."/>
        </authorList>
    </citation>
    <scope>NUCLEOTIDE SEQUENCE [LARGE SCALE GENOMIC DNA]</scope>
    <source>
        <strain evidence="1 2">SA-120</strain>
    </source>
</reference>
<gene>
    <name evidence="1" type="ORF">QU38_02710</name>
</gene>
<feature type="non-terminal residue" evidence="1">
    <location>
        <position position="1"/>
    </location>
</feature>
<organism evidence="1 2">
    <name type="scientific">Staphylococcus aureus</name>
    <dbReference type="NCBI Taxonomy" id="1280"/>
    <lineage>
        <taxon>Bacteria</taxon>
        <taxon>Bacillati</taxon>
        <taxon>Bacillota</taxon>
        <taxon>Bacilli</taxon>
        <taxon>Bacillales</taxon>
        <taxon>Staphylococcaceae</taxon>
        <taxon>Staphylococcus</taxon>
    </lineage>
</organism>
<proteinExistence type="predicted"/>
<dbReference type="Proteomes" id="UP000032274">
    <property type="component" value="Unassembled WGS sequence"/>
</dbReference>
<protein>
    <submittedName>
        <fullName evidence="1">Uncharacterized protein</fullName>
    </submittedName>
</protein>
<evidence type="ECO:0000313" key="1">
    <source>
        <dbReference type="EMBL" id="KIU01028.1"/>
    </source>
</evidence>
<name>A0AA40JPH3_STAAU</name>
<dbReference type="AlphaFoldDB" id="A0AA40JPH3"/>
<accession>A0AA40JPH3</accession>